<evidence type="ECO:0000256" key="7">
    <source>
        <dbReference type="ARBA" id="ARBA00023002"/>
    </source>
</evidence>
<dbReference type="PANTHER" id="PTHR42923">
    <property type="entry name" value="PROTOPORPHYRINOGEN OXIDASE"/>
    <property type="match status" value="1"/>
</dbReference>
<evidence type="ECO:0000256" key="5">
    <source>
        <dbReference type="ARBA" id="ARBA00022630"/>
    </source>
</evidence>
<dbReference type="InterPro" id="IPR050464">
    <property type="entry name" value="Zeta_carotene_desat/Oxidored"/>
</dbReference>
<dbReference type="PRINTS" id="PR00419">
    <property type="entry name" value="ADXRDTASE"/>
</dbReference>
<dbReference type="PANTHER" id="PTHR42923:SF3">
    <property type="entry name" value="PROTOPORPHYRINOGEN OXIDASE"/>
    <property type="match status" value="1"/>
</dbReference>
<comment type="cofactor">
    <cofactor evidence="11">
        <name>FAD</name>
        <dbReference type="ChEBI" id="CHEBI:57692"/>
    </cofactor>
    <text evidence="11">Binds 1 FAD per subunit.</text>
</comment>
<comment type="pathway">
    <text evidence="2 11">Porphyrin-containing compound metabolism; protoporphyrin-IX biosynthesis; protoporphyrin-IX from protoporphyrinogen-IX: step 1/1.</text>
</comment>
<keyword evidence="8 11" id="KW-0350">Heme biosynthesis</keyword>
<dbReference type="OrthoDB" id="438553at2759"/>
<dbReference type="GO" id="GO:0005743">
    <property type="term" value="C:mitochondrial inner membrane"/>
    <property type="evidence" value="ECO:0007669"/>
    <property type="project" value="UniProtKB-SubCell"/>
</dbReference>
<sequence length="539" mass="59928">MWTSGPSRVAIIGGGITGLAACYYTAKRYPHANVTLFERSNRLGGLIDSRFVQLDNGGTTVCEMGPRTLRANAPHTNLSLEIRELGLECELVFTPNSDPMASKRYIYYPDHLVPIPVANLSKSIVNIPAPDRLTLHRTWALLKLLGTEPVFQGLLSGICRGLFAHRPEEHEEDDSIGGLLTRRFGKSAADNLGSAVIHGLFAGDLYKLSARALMPGLWALDGRLPFRFDADMPIEPWRASENSWLQTIRKGPAGELERRLFLDASLFSFANGVAQLTERLAETIHCMKNVDVVKDVAVTSISRTGNGIHTQHRRENSPTDPVRAQPAANGYPFSHIISTTSLPITMGLLERGQFRAHPNFSTMNHVPVMTVALYYATANLNHPHRGFGYLLPQTLSHDQNPENALGVIFDSDKIVNQDNTPGTRICVMLGGHHWSSLSRLPTEEEGICRAKALLKRHLGIMEEPVRVITRLEREAIPQYQVGHFDVLRKAHELLKEYDGRMRVAGNCYHGIGVHDCLFGARRVVEDLHEEGRTGLEYYS</sequence>
<dbReference type="Pfam" id="PF01593">
    <property type="entry name" value="Amino_oxidase"/>
    <property type="match status" value="1"/>
</dbReference>
<organism evidence="14 15">
    <name type="scientific">Lophiotrema nucula</name>
    <dbReference type="NCBI Taxonomy" id="690887"/>
    <lineage>
        <taxon>Eukaryota</taxon>
        <taxon>Fungi</taxon>
        <taxon>Dikarya</taxon>
        <taxon>Ascomycota</taxon>
        <taxon>Pezizomycotina</taxon>
        <taxon>Dothideomycetes</taxon>
        <taxon>Pleosporomycetidae</taxon>
        <taxon>Pleosporales</taxon>
        <taxon>Lophiotremataceae</taxon>
        <taxon>Lophiotrema</taxon>
    </lineage>
</organism>
<keyword evidence="15" id="KW-1185">Reference proteome</keyword>
<dbReference type="Proteomes" id="UP000799770">
    <property type="component" value="Unassembled WGS sequence"/>
</dbReference>
<evidence type="ECO:0000256" key="10">
    <source>
        <dbReference type="ARBA" id="ARBA00047554"/>
    </source>
</evidence>
<evidence type="ECO:0000313" key="15">
    <source>
        <dbReference type="Proteomes" id="UP000799770"/>
    </source>
</evidence>
<dbReference type="SUPFAM" id="SSF54373">
    <property type="entry name" value="FAD-linked reductases, C-terminal domain"/>
    <property type="match status" value="1"/>
</dbReference>
<evidence type="ECO:0000256" key="2">
    <source>
        <dbReference type="ARBA" id="ARBA00005073"/>
    </source>
</evidence>
<comment type="catalytic activity">
    <reaction evidence="10 11">
        <text>protoporphyrinogen IX + 3 O2 = protoporphyrin IX + 3 H2O2</text>
        <dbReference type="Rhea" id="RHEA:25576"/>
        <dbReference type="ChEBI" id="CHEBI:15379"/>
        <dbReference type="ChEBI" id="CHEBI:16240"/>
        <dbReference type="ChEBI" id="CHEBI:57306"/>
        <dbReference type="ChEBI" id="CHEBI:57307"/>
        <dbReference type="EC" id="1.3.3.4"/>
    </reaction>
</comment>
<evidence type="ECO:0000256" key="3">
    <source>
        <dbReference type="ARBA" id="ARBA00010551"/>
    </source>
</evidence>
<evidence type="ECO:0000256" key="6">
    <source>
        <dbReference type="ARBA" id="ARBA00022827"/>
    </source>
</evidence>
<dbReference type="InterPro" id="IPR004572">
    <property type="entry name" value="Protoporphyrinogen_oxidase"/>
</dbReference>
<dbReference type="Gene3D" id="3.50.50.60">
    <property type="entry name" value="FAD/NAD(P)-binding domain"/>
    <property type="match status" value="1"/>
</dbReference>
<comment type="similarity">
    <text evidence="3 11">Belongs to the protoporphyrinogen/coproporphyrinogen oxidase family. Protoporphyrinogen oxidase subfamily.</text>
</comment>
<dbReference type="UniPathway" id="UPA00251">
    <property type="reaction ID" value="UER00324"/>
</dbReference>
<evidence type="ECO:0000256" key="1">
    <source>
        <dbReference type="ARBA" id="ARBA00002600"/>
    </source>
</evidence>
<evidence type="ECO:0000256" key="8">
    <source>
        <dbReference type="ARBA" id="ARBA00023133"/>
    </source>
</evidence>
<feature type="region of interest" description="Disordered" evidence="12">
    <location>
        <begin position="304"/>
        <end position="325"/>
    </location>
</feature>
<evidence type="ECO:0000256" key="4">
    <source>
        <dbReference type="ARBA" id="ARBA00012867"/>
    </source>
</evidence>
<keyword evidence="6 11" id="KW-0274">FAD</keyword>
<dbReference type="GO" id="GO:0006782">
    <property type="term" value="P:protoporphyrinogen IX biosynthetic process"/>
    <property type="evidence" value="ECO:0007669"/>
    <property type="project" value="UniProtKB-UniRule"/>
</dbReference>
<dbReference type="NCBIfam" id="TIGR00562">
    <property type="entry name" value="proto_IX_ox"/>
    <property type="match status" value="1"/>
</dbReference>
<proteinExistence type="inferred from homology"/>
<name>A0A6A5Z4P4_9PLEO</name>
<evidence type="ECO:0000259" key="13">
    <source>
        <dbReference type="Pfam" id="PF01593"/>
    </source>
</evidence>
<comment type="subcellular location">
    <subcellularLocation>
        <location evidence="11">Mitochondrion inner membrane</location>
    </subcellularLocation>
</comment>
<evidence type="ECO:0000256" key="12">
    <source>
        <dbReference type="SAM" id="MobiDB-lite"/>
    </source>
</evidence>
<dbReference type="GO" id="GO:0004729">
    <property type="term" value="F:oxygen-dependent protoporphyrinogen oxidase activity"/>
    <property type="evidence" value="ECO:0007669"/>
    <property type="project" value="UniProtKB-UniRule"/>
</dbReference>
<evidence type="ECO:0000256" key="11">
    <source>
        <dbReference type="RuleBase" id="RU367069"/>
    </source>
</evidence>
<keyword evidence="5 11" id="KW-0285">Flavoprotein</keyword>
<feature type="domain" description="Amine oxidase" evidence="13">
    <location>
        <begin position="16"/>
        <end position="527"/>
    </location>
</feature>
<keyword evidence="7 11" id="KW-0560">Oxidoreductase</keyword>
<dbReference type="EMBL" id="ML977326">
    <property type="protein sequence ID" value="KAF2114066.1"/>
    <property type="molecule type" value="Genomic_DNA"/>
</dbReference>
<dbReference type="SUPFAM" id="SSF51905">
    <property type="entry name" value="FAD/NAD(P)-binding domain"/>
    <property type="match status" value="1"/>
</dbReference>
<reference evidence="14" key="1">
    <citation type="journal article" date="2020" name="Stud. Mycol.">
        <title>101 Dothideomycetes genomes: a test case for predicting lifestyles and emergence of pathogens.</title>
        <authorList>
            <person name="Haridas S."/>
            <person name="Albert R."/>
            <person name="Binder M."/>
            <person name="Bloem J."/>
            <person name="Labutti K."/>
            <person name="Salamov A."/>
            <person name="Andreopoulos B."/>
            <person name="Baker S."/>
            <person name="Barry K."/>
            <person name="Bills G."/>
            <person name="Bluhm B."/>
            <person name="Cannon C."/>
            <person name="Castanera R."/>
            <person name="Culley D."/>
            <person name="Daum C."/>
            <person name="Ezra D."/>
            <person name="Gonzalez J."/>
            <person name="Henrissat B."/>
            <person name="Kuo A."/>
            <person name="Liang C."/>
            <person name="Lipzen A."/>
            <person name="Lutzoni F."/>
            <person name="Magnuson J."/>
            <person name="Mondo S."/>
            <person name="Nolan M."/>
            <person name="Ohm R."/>
            <person name="Pangilinan J."/>
            <person name="Park H.-J."/>
            <person name="Ramirez L."/>
            <person name="Alfaro M."/>
            <person name="Sun H."/>
            <person name="Tritt A."/>
            <person name="Yoshinaga Y."/>
            <person name="Zwiers L.-H."/>
            <person name="Turgeon B."/>
            <person name="Goodwin S."/>
            <person name="Spatafora J."/>
            <person name="Crous P."/>
            <person name="Grigoriev I."/>
        </authorList>
    </citation>
    <scope>NUCLEOTIDE SEQUENCE</scope>
    <source>
        <strain evidence="14">CBS 627.86</strain>
    </source>
</reference>
<keyword evidence="9 11" id="KW-0627">Porphyrin biosynthesis</keyword>
<evidence type="ECO:0000256" key="9">
    <source>
        <dbReference type="ARBA" id="ARBA00023244"/>
    </source>
</evidence>
<protein>
    <recommendedName>
        <fullName evidence="4 11">Protoporphyrinogen oxidase</fullName>
        <ecNumber evidence="4 11">1.3.3.4</ecNumber>
    </recommendedName>
</protein>
<dbReference type="EC" id="1.3.3.4" evidence="4 11"/>
<dbReference type="InterPro" id="IPR036188">
    <property type="entry name" value="FAD/NAD-bd_sf"/>
</dbReference>
<gene>
    <name evidence="14" type="ORF">BDV96DRAFT_495457</name>
</gene>
<evidence type="ECO:0000313" key="14">
    <source>
        <dbReference type="EMBL" id="KAF2114066.1"/>
    </source>
</evidence>
<accession>A0A6A5Z4P4</accession>
<comment type="function">
    <text evidence="1 11">Catalyzes the 6-electron oxidation of protoporphyrinogen-IX to form protoporphyrin-IX.</text>
</comment>
<dbReference type="InterPro" id="IPR002937">
    <property type="entry name" value="Amino_oxidase"/>
</dbReference>
<dbReference type="AlphaFoldDB" id="A0A6A5Z4P4"/>